<dbReference type="EMBL" id="FOOY01000004">
    <property type="protein sequence ID" value="SFG09336.1"/>
    <property type="molecule type" value="Genomic_DNA"/>
</dbReference>
<dbReference type="STRING" id="269670.SAMN02982927_00642"/>
<sequence>MELLSYPAGGFIIILLASCFLFAELLVKAKGLLALTGSGLFIYYFLHFLTDQASPWIFLLLVGGLLLIIIDGKLFTTGIIGVFGFILMILGCALPTPSLLYGMLVGIAFVIGSCGSLFFRKILPQRDYLDKLMLHDKLSSDKGYNSINSDYHELIGKEGKTMTPFHPIGTVKIDGKNYSAITDGVFLDKDVPVKVISVDGTRIFIDQLNAGE</sequence>
<dbReference type="Proteomes" id="UP000198752">
    <property type="component" value="Unassembled WGS sequence"/>
</dbReference>
<gene>
    <name evidence="7" type="ORF">SAMN02982927_00642</name>
</gene>
<accession>A0A1I2P6T2</accession>
<dbReference type="InterPro" id="IPR052165">
    <property type="entry name" value="Membrane_assoc_protease"/>
</dbReference>
<feature type="transmembrane region" description="Helical" evidence="5">
    <location>
        <begin position="77"/>
        <end position="94"/>
    </location>
</feature>
<dbReference type="InterPro" id="IPR012340">
    <property type="entry name" value="NA-bd_OB-fold"/>
</dbReference>
<proteinExistence type="predicted"/>
<dbReference type="InterPro" id="IPR002810">
    <property type="entry name" value="NfeD-like_C"/>
</dbReference>
<dbReference type="PANTHER" id="PTHR33507:SF3">
    <property type="entry name" value="INNER MEMBRANE PROTEIN YBBJ"/>
    <property type="match status" value="1"/>
</dbReference>
<feature type="transmembrane region" description="Helical" evidence="5">
    <location>
        <begin position="53"/>
        <end position="70"/>
    </location>
</feature>
<organism evidence="7 8">
    <name type="scientific">Sporolactobacillus nakayamae</name>
    <dbReference type="NCBI Taxonomy" id="269670"/>
    <lineage>
        <taxon>Bacteria</taxon>
        <taxon>Bacillati</taxon>
        <taxon>Bacillota</taxon>
        <taxon>Bacilli</taxon>
        <taxon>Bacillales</taxon>
        <taxon>Sporolactobacillaceae</taxon>
        <taxon>Sporolactobacillus</taxon>
    </lineage>
</organism>
<evidence type="ECO:0000256" key="2">
    <source>
        <dbReference type="ARBA" id="ARBA00022692"/>
    </source>
</evidence>
<feature type="transmembrane region" description="Helical" evidence="5">
    <location>
        <begin position="100"/>
        <end position="119"/>
    </location>
</feature>
<dbReference type="Gene3D" id="2.40.50.140">
    <property type="entry name" value="Nucleic acid-binding proteins"/>
    <property type="match status" value="1"/>
</dbReference>
<keyword evidence="8" id="KW-1185">Reference proteome</keyword>
<feature type="transmembrane region" description="Helical" evidence="5">
    <location>
        <begin position="6"/>
        <end position="26"/>
    </location>
</feature>
<feature type="transmembrane region" description="Helical" evidence="5">
    <location>
        <begin position="31"/>
        <end position="47"/>
    </location>
</feature>
<evidence type="ECO:0000256" key="5">
    <source>
        <dbReference type="SAM" id="Phobius"/>
    </source>
</evidence>
<dbReference type="Pfam" id="PF01957">
    <property type="entry name" value="NfeD"/>
    <property type="match status" value="1"/>
</dbReference>
<keyword evidence="3 5" id="KW-1133">Transmembrane helix</keyword>
<evidence type="ECO:0000256" key="1">
    <source>
        <dbReference type="ARBA" id="ARBA00004141"/>
    </source>
</evidence>
<evidence type="ECO:0000313" key="8">
    <source>
        <dbReference type="Proteomes" id="UP000198752"/>
    </source>
</evidence>
<evidence type="ECO:0000256" key="4">
    <source>
        <dbReference type="ARBA" id="ARBA00023136"/>
    </source>
</evidence>
<evidence type="ECO:0000259" key="6">
    <source>
        <dbReference type="Pfam" id="PF01957"/>
    </source>
</evidence>
<evidence type="ECO:0000313" key="7">
    <source>
        <dbReference type="EMBL" id="SFG09336.1"/>
    </source>
</evidence>
<keyword evidence="4 5" id="KW-0472">Membrane</keyword>
<dbReference type="OrthoDB" id="9806253at2"/>
<comment type="subcellular location">
    <subcellularLocation>
        <location evidence="1">Membrane</location>
        <topology evidence="1">Multi-pass membrane protein</topology>
    </subcellularLocation>
</comment>
<keyword evidence="2 5" id="KW-0812">Transmembrane</keyword>
<dbReference type="AlphaFoldDB" id="A0A1I2P6T2"/>
<name>A0A1I2P6T2_9BACL</name>
<evidence type="ECO:0000256" key="3">
    <source>
        <dbReference type="ARBA" id="ARBA00022989"/>
    </source>
</evidence>
<dbReference type="GO" id="GO:0005886">
    <property type="term" value="C:plasma membrane"/>
    <property type="evidence" value="ECO:0007669"/>
    <property type="project" value="TreeGrafter"/>
</dbReference>
<dbReference type="PANTHER" id="PTHR33507">
    <property type="entry name" value="INNER MEMBRANE PROTEIN YBBJ"/>
    <property type="match status" value="1"/>
</dbReference>
<reference evidence="8" key="1">
    <citation type="submission" date="2016-10" db="EMBL/GenBank/DDBJ databases">
        <authorList>
            <person name="Varghese N."/>
            <person name="Submissions S."/>
        </authorList>
    </citation>
    <scope>NUCLEOTIDE SEQUENCE [LARGE SCALE GENOMIC DNA]</scope>
    <source>
        <strain evidence="8">ATCC 700379</strain>
    </source>
</reference>
<dbReference type="RefSeq" id="WP_093670021.1">
    <property type="nucleotide sequence ID" value="NZ_FOOY01000004.1"/>
</dbReference>
<protein>
    <submittedName>
        <fullName evidence="7">NfeD-like C-terminal, partner-binding</fullName>
    </submittedName>
</protein>
<dbReference type="SUPFAM" id="SSF141322">
    <property type="entry name" value="NfeD domain-like"/>
    <property type="match status" value="1"/>
</dbReference>
<feature type="domain" description="NfeD-like C-terminal" evidence="6">
    <location>
        <begin position="152"/>
        <end position="205"/>
    </location>
</feature>